<comment type="caution">
    <text evidence="2">The sequence shown here is derived from an EMBL/GenBank/DDBJ whole genome shotgun (WGS) entry which is preliminary data.</text>
</comment>
<dbReference type="RefSeq" id="WP_183205175.1">
    <property type="nucleotide sequence ID" value="NZ_JAAAMM010000001.1"/>
</dbReference>
<feature type="compositionally biased region" description="Gly residues" evidence="1">
    <location>
        <begin position="130"/>
        <end position="139"/>
    </location>
</feature>
<gene>
    <name evidence="2" type="ORF">GGR03_000004</name>
</gene>
<evidence type="ECO:0000313" key="2">
    <source>
        <dbReference type="EMBL" id="MBB4000957.1"/>
    </source>
</evidence>
<sequence length="185" mass="19367">MTTEHQNDPLLAEAIARRDESRAHILRSRANRAGGGAVERLASAFDKMAQQAEKASRQSADAIDDIEPPQLDKAGTAPTLSDSAGNFAPNPDVANVGGIGVEASNTKAGTDEQAQRAEDVDLSGATTGVGPDGEVGGGDVIDIPSDWEGSHWRTRVALAERLSGKSDLKAEEANEIIKAEVEQRG</sequence>
<reference evidence="2 3" key="1">
    <citation type="submission" date="2020-08" db="EMBL/GenBank/DDBJ databases">
        <title>Genomic Encyclopedia of Type Strains, Phase IV (KMG-IV): sequencing the most valuable type-strain genomes for metagenomic binning, comparative biology and taxonomic classification.</title>
        <authorList>
            <person name="Goeker M."/>
        </authorList>
    </citation>
    <scope>NUCLEOTIDE SEQUENCE [LARGE SCALE GENOMIC DNA]</scope>
    <source>
        <strain evidence="2 3">DSM 103570</strain>
    </source>
</reference>
<feature type="compositionally biased region" description="Basic and acidic residues" evidence="1">
    <location>
        <begin position="109"/>
        <end position="119"/>
    </location>
</feature>
<organism evidence="2 3">
    <name type="scientific">Aurantimonas endophytica</name>
    <dbReference type="NCBI Taxonomy" id="1522175"/>
    <lineage>
        <taxon>Bacteria</taxon>
        <taxon>Pseudomonadati</taxon>
        <taxon>Pseudomonadota</taxon>
        <taxon>Alphaproteobacteria</taxon>
        <taxon>Hyphomicrobiales</taxon>
        <taxon>Aurantimonadaceae</taxon>
        <taxon>Aurantimonas</taxon>
    </lineage>
</organism>
<evidence type="ECO:0000313" key="3">
    <source>
        <dbReference type="Proteomes" id="UP000588647"/>
    </source>
</evidence>
<name>A0A7W6H9E4_9HYPH</name>
<dbReference type="AlphaFoldDB" id="A0A7W6H9E4"/>
<keyword evidence="3" id="KW-1185">Reference proteome</keyword>
<dbReference type="EMBL" id="JACIEM010000001">
    <property type="protein sequence ID" value="MBB4000957.1"/>
    <property type="molecule type" value="Genomic_DNA"/>
</dbReference>
<accession>A0A7W6H9E4</accession>
<proteinExistence type="predicted"/>
<feature type="region of interest" description="Disordered" evidence="1">
    <location>
        <begin position="47"/>
        <end position="146"/>
    </location>
</feature>
<dbReference type="Proteomes" id="UP000588647">
    <property type="component" value="Unassembled WGS sequence"/>
</dbReference>
<protein>
    <submittedName>
        <fullName evidence="2">Uncharacterized protein</fullName>
    </submittedName>
</protein>
<evidence type="ECO:0000256" key="1">
    <source>
        <dbReference type="SAM" id="MobiDB-lite"/>
    </source>
</evidence>